<dbReference type="PRINTS" id="PR01415">
    <property type="entry name" value="ANKYRIN"/>
</dbReference>
<keyword evidence="2" id="KW-1185">Reference proteome</keyword>
<dbReference type="SUPFAM" id="SSF48403">
    <property type="entry name" value="Ankyrin repeat"/>
    <property type="match status" value="1"/>
</dbReference>
<dbReference type="InterPro" id="IPR002110">
    <property type="entry name" value="Ankyrin_rpt"/>
</dbReference>
<proteinExistence type="predicted"/>
<comment type="caution">
    <text evidence="1">The sequence shown here is derived from an EMBL/GenBank/DDBJ whole genome shotgun (WGS) entry which is preliminary data.</text>
</comment>
<organism evidence="1 2">
    <name type="scientific">Carpinus fangiana</name>
    <dbReference type="NCBI Taxonomy" id="176857"/>
    <lineage>
        <taxon>Eukaryota</taxon>
        <taxon>Viridiplantae</taxon>
        <taxon>Streptophyta</taxon>
        <taxon>Embryophyta</taxon>
        <taxon>Tracheophyta</taxon>
        <taxon>Spermatophyta</taxon>
        <taxon>Magnoliopsida</taxon>
        <taxon>eudicotyledons</taxon>
        <taxon>Gunneridae</taxon>
        <taxon>Pentapetalae</taxon>
        <taxon>rosids</taxon>
        <taxon>fabids</taxon>
        <taxon>Fagales</taxon>
        <taxon>Betulaceae</taxon>
        <taxon>Carpinus</taxon>
    </lineage>
</organism>
<name>A0A5N6KXN7_9ROSI</name>
<sequence length="178" mass="19002">MTDQTTPALVQRATQNGDCAGVRAALAAAGDDLEIVSCTAALADAVQGNHVSVAAILLEHGLKLQTSHLRTAVQGRRFEMLQMFLGHGWEINRPLGKSTPPALDHGADPDAACDAGVTPLSSAVECGQLSVIRKLLDRVEDASHGYLLHRVVHRTASHRMDVVKLLLDRGAPVNQVMY</sequence>
<reference evidence="1 2" key="1">
    <citation type="submission" date="2019-06" db="EMBL/GenBank/DDBJ databases">
        <title>A chromosomal-level reference genome of Carpinus fangiana (Coryloideae, Betulaceae).</title>
        <authorList>
            <person name="Yang X."/>
            <person name="Wang Z."/>
            <person name="Zhang L."/>
            <person name="Hao G."/>
            <person name="Liu J."/>
            <person name="Yang Y."/>
        </authorList>
    </citation>
    <scope>NUCLEOTIDE SEQUENCE [LARGE SCALE GENOMIC DNA]</scope>
    <source>
        <strain evidence="1">Cfa_2016G</strain>
        <tissue evidence="1">Leaf</tissue>
    </source>
</reference>
<dbReference type="OrthoDB" id="3065869at2759"/>
<dbReference type="Proteomes" id="UP000327013">
    <property type="component" value="Unassembled WGS sequence"/>
</dbReference>
<accession>A0A5N6KXN7</accession>
<dbReference type="PANTHER" id="PTHR24133:SF40">
    <property type="entry name" value="ANKYRIN REPEAT DOMAIN 44"/>
    <property type="match status" value="1"/>
</dbReference>
<dbReference type="EMBL" id="VIBQ01000016">
    <property type="protein sequence ID" value="KAB8356452.1"/>
    <property type="molecule type" value="Genomic_DNA"/>
</dbReference>
<evidence type="ECO:0000313" key="1">
    <source>
        <dbReference type="EMBL" id="KAB8356452.1"/>
    </source>
</evidence>
<dbReference type="Gene3D" id="1.25.40.20">
    <property type="entry name" value="Ankyrin repeat-containing domain"/>
    <property type="match status" value="2"/>
</dbReference>
<gene>
    <name evidence="1" type="ORF">FH972_024035</name>
</gene>
<dbReference type="InterPro" id="IPR036770">
    <property type="entry name" value="Ankyrin_rpt-contain_sf"/>
</dbReference>
<dbReference type="AlphaFoldDB" id="A0A5N6KXN7"/>
<evidence type="ECO:0000313" key="2">
    <source>
        <dbReference type="Proteomes" id="UP000327013"/>
    </source>
</evidence>
<dbReference type="PANTHER" id="PTHR24133">
    <property type="entry name" value="ANKYRIN DOMAIN-CONTAINING"/>
    <property type="match status" value="1"/>
</dbReference>
<protein>
    <submittedName>
        <fullName evidence="1">Uncharacterized protein</fullName>
    </submittedName>
</protein>
<dbReference type="InterPro" id="IPR052391">
    <property type="entry name" value="E3_Ligase-Neurotoxin"/>
</dbReference>